<dbReference type="GeneID" id="54295680"/>
<feature type="region of interest" description="Disordered" evidence="1">
    <location>
        <begin position="270"/>
        <end position="385"/>
    </location>
</feature>
<evidence type="ECO:0000313" key="3">
    <source>
        <dbReference type="EMBL" id="KAF2141806.1"/>
    </source>
</evidence>
<dbReference type="InterPro" id="IPR018712">
    <property type="entry name" value="Tle1-like_cat"/>
</dbReference>
<feature type="compositionally biased region" description="Basic and acidic residues" evidence="1">
    <location>
        <begin position="500"/>
        <end position="510"/>
    </location>
</feature>
<feature type="region of interest" description="Disordered" evidence="1">
    <location>
        <begin position="1"/>
        <end position="23"/>
    </location>
</feature>
<dbReference type="InterPro" id="IPR029058">
    <property type="entry name" value="AB_hydrolase_fold"/>
</dbReference>
<dbReference type="PANTHER" id="PTHR33840:SF2">
    <property type="entry name" value="TLE1 PHOSPHOLIPASE DOMAIN-CONTAINING PROTEIN"/>
    <property type="match status" value="1"/>
</dbReference>
<dbReference type="Pfam" id="PF09994">
    <property type="entry name" value="T6SS_Tle1-like_cat"/>
    <property type="match status" value="1"/>
</dbReference>
<feature type="compositionally biased region" description="Low complexity" evidence="1">
    <location>
        <begin position="477"/>
        <end position="489"/>
    </location>
</feature>
<name>A0A6A6BCL2_9PEZI</name>
<dbReference type="PANTHER" id="PTHR33840">
    <property type="match status" value="1"/>
</dbReference>
<dbReference type="Proteomes" id="UP000799438">
    <property type="component" value="Unassembled WGS sequence"/>
</dbReference>
<dbReference type="AlphaFoldDB" id="A0A6A6BCL2"/>
<proteinExistence type="predicted"/>
<keyword evidence="4" id="KW-1185">Reference proteome</keyword>
<feature type="compositionally biased region" description="Basic and acidic residues" evidence="1">
    <location>
        <begin position="369"/>
        <end position="378"/>
    </location>
</feature>
<evidence type="ECO:0000313" key="4">
    <source>
        <dbReference type="Proteomes" id="UP000799438"/>
    </source>
</evidence>
<organism evidence="3 4">
    <name type="scientific">Aplosporella prunicola CBS 121167</name>
    <dbReference type="NCBI Taxonomy" id="1176127"/>
    <lineage>
        <taxon>Eukaryota</taxon>
        <taxon>Fungi</taxon>
        <taxon>Dikarya</taxon>
        <taxon>Ascomycota</taxon>
        <taxon>Pezizomycotina</taxon>
        <taxon>Dothideomycetes</taxon>
        <taxon>Dothideomycetes incertae sedis</taxon>
        <taxon>Botryosphaeriales</taxon>
        <taxon>Aplosporellaceae</taxon>
        <taxon>Aplosporella</taxon>
    </lineage>
</organism>
<gene>
    <name evidence="3" type="ORF">K452DRAFT_250663</name>
</gene>
<feature type="compositionally biased region" description="Basic and acidic residues" evidence="1">
    <location>
        <begin position="302"/>
        <end position="311"/>
    </location>
</feature>
<feature type="compositionally biased region" description="Low complexity" evidence="1">
    <location>
        <begin position="341"/>
        <end position="351"/>
    </location>
</feature>
<accession>A0A6A6BCL2</accession>
<dbReference type="RefSeq" id="XP_033397518.1">
    <property type="nucleotide sequence ID" value="XM_033538184.1"/>
</dbReference>
<feature type="region of interest" description="Disordered" evidence="1">
    <location>
        <begin position="476"/>
        <end position="526"/>
    </location>
</feature>
<dbReference type="SUPFAM" id="SSF53474">
    <property type="entry name" value="alpha/beta-Hydrolases"/>
    <property type="match status" value="1"/>
</dbReference>
<sequence>MSYFQEGDPFEPRRPSGTSNGEAEGAAIEAEMAQGRRSKKFILCFDGTGNKFSGTEADSNILKIYCMLDRTGEDQFHYYQPGIGTYVTGGPLSHTSTLARMQNWYQRQKDSAVGTSFAEHVMGGYKFLMRYYSPGDEIYLFGFSRGAYTARFLAEMLDHVGLLSAGNEEMARFAWKAFQKWQIRTERNDKEKKDKKRLLDFMFAFRETFSRPVRRIRFLGLFDTVNSVPHFENAWMQRSKFPYTARSTAKVIRHAVAIDERRAKFRQDLISQSRGHHGTNHFRNHHKQRSRKKSVNKAGNGYHEDTDRGRAGSDQAKSQRPNNFDRGLRAPPAFRDSSETSGLRSLSPGRSPGRRESRQSRATGTSRCSHSECRRAPTDDSDDEEQDIKEVWFAGCHADIGGGWPLESGEESPLSHVPLVWMVREAQSAGLQFDPIKLRDLNCCPDDYESEEDGDVDQGKNSTDGLRRATAPEIHISSASPGPAALNNPAPTPLPSPAVDMREPSADTRAEASVVAPEPPSSSNTYHHHIHHAATRGRIHDVLQLKNGAPALSVLSWNIMEWMPFRRLDLKKDGQWHVISWPLPKGEVRDVPADAVVHSSVLARMRHDEKYRPGNIIVGGGGRGVRIAPREDGMGKWRCCREEGDAIGECFMRADHPNNQNGLEGGR</sequence>
<dbReference type="OrthoDB" id="3162439at2759"/>
<feature type="compositionally biased region" description="Basic residues" evidence="1">
    <location>
        <begin position="274"/>
        <end position="295"/>
    </location>
</feature>
<feature type="domain" description="T6SS Phospholipase effector Tle1-like catalytic" evidence="2">
    <location>
        <begin position="39"/>
        <end position="425"/>
    </location>
</feature>
<reference evidence="3" key="1">
    <citation type="journal article" date="2020" name="Stud. Mycol.">
        <title>101 Dothideomycetes genomes: a test case for predicting lifestyles and emergence of pathogens.</title>
        <authorList>
            <person name="Haridas S."/>
            <person name="Albert R."/>
            <person name="Binder M."/>
            <person name="Bloem J."/>
            <person name="Labutti K."/>
            <person name="Salamov A."/>
            <person name="Andreopoulos B."/>
            <person name="Baker S."/>
            <person name="Barry K."/>
            <person name="Bills G."/>
            <person name="Bluhm B."/>
            <person name="Cannon C."/>
            <person name="Castanera R."/>
            <person name="Culley D."/>
            <person name="Daum C."/>
            <person name="Ezra D."/>
            <person name="Gonzalez J."/>
            <person name="Henrissat B."/>
            <person name="Kuo A."/>
            <person name="Liang C."/>
            <person name="Lipzen A."/>
            <person name="Lutzoni F."/>
            <person name="Magnuson J."/>
            <person name="Mondo S."/>
            <person name="Nolan M."/>
            <person name="Ohm R."/>
            <person name="Pangilinan J."/>
            <person name="Park H.-J."/>
            <person name="Ramirez L."/>
            <person name="Alfaro M."/>
            <person name="Sun H."/>
            <person name="Tritt A."/>
            <person name="Yoshinaga Y."/>
            <person name="Zwiers L.-H."/>
            <person name="Turgeon B."/>
            <person name="Goodwin S."/>
            <person name="Spatafora J."/>
            <person name="Crous P."/>
            <person name="Grigoriev I."/>
        </authorList>
    </citation>
    <scope>NUCLEOTIDE SEQUENCE</scope>
    <source>
        <strain evidence="3">CBS 121167</strain>
    </source>
</reference>
<dbReference type="EMBL" id="ML995486">
    <property type="protein sequence ID" value="KAF2141806.1"/>
    <property type="molecule type" value="Genomic_DNA"/>
</dbReference>
<evidence type="ECO:0000259" key="2">
    <source>
        <dbReference type="Pfam" id="PF09994"/>
    </source>
</evidence>
<evidence type="ECO:0000256" key="1">
    <source>
        <dbReference type="SAM" id="MobiDB-lite"/>
    </source>
</evidence>
<protein>
    <recommendedName>
        <fullName evidence="2">T6SS Phospholipase effector Tle1-like catalytic domain-containing protein</fullName>
    </recommendedName>
</protein>